<evidence type="ECO:0000313" key="2">
    <source>
        <dbReference type="EMBL" id="MBM6851577.1"/>
    </source>
</evidence>
<keyword evidence="3" id="KW-1185">Reference proteome</keyword>
<dbReference type="Proteomes" id="UP000719500">
    <property type="component" value="Unassembled WGS sequence"/>
</dbReference>
<protein>
    <submittedName>
        <fullName evidence="2">Helix-turn-helix domain-containing protein</fullName>
    </submittedName>
</protein>
<evidence type="ECO:0000256" key="1">
    <source>
        <dbReference type="SAM" id="MobiDB-lite"/>
    </source>
</evidence>
<reference evidence="2 3" key="1">
    <citation type="journal article" date="2021" name="Sci. Rep.">
        <title>The distribution of antibiotic resistance genes in chicken gut microbiota commensals.</title>
        <authorList>
            <person name="Juricova H."/>
            <person name="Matiasovicova J."/>
            <person name="Kubasova T."/>
            <person name="Cejkova D."/>
            <person name="Rychlik I."/>
        </authorList>
    </citation>
    <scope>NUCLEOTIDE SEQUENCE [LARGE SCALE GENOMIC DNA]</scope>
    <source>
        <strain evidence="2 3">An411</strain>
    </source>
</reference>
<feature type="compositionally biased region" description="Basic and acidic residues" evidence="1">
    <location>
        <begin position="236"/>
        <end position="246"/>
    </location>
</feature>
<proteinExistence type="predicted"/>
<dbReference type="EMBL" id="JACSNX010000013">
    <property type="protein sequence ID" value="MBM6851577.1"/>
    <property type="molecule type" value="Genomic_DNA"/>
</dbReference>
<gene>
    <name evidence="2" type="ORF">H9X91_09045</name>
</gene>
<name>A0ABS2FXF3_9FIRM</name>
<accession>A0ABS2FXF3</accession>
<sequence length="246" mass="27962">MRRHPKKGGQFAIIWVDLLYEDAVPATGKLLFGEIYRLSGPDGWCDASNQDFMDLLGCSETTVRNLLKALEDVGQIRVVTRPRREGSGGTERWIFCGRKLAPPEAQEVPAKNCGYPGEGTRRNLRGVPAETCGSTSISNYNNTPYSPPKGDDPDLSRSFDLFWDKYPKKVKKKKARELWQKLRPDAGLVSVILDALEKQKRSDRWQRDGGQYIPDPTTWLNGRRWEDELPPGPDSRPPRREAYGWE</sequence>
<comment type="caution">
    <text evidence="2">The sequence shown here is derived from an EMBL/GenBank/DDBJ whole genome shotgun (WGS) entry which is preliminary data.</text>
</comment>
<organism evidence="2 3">
    <name type="scientific">Oscillibacter valericigenes</name>
    <dbReference type="NCBI Taxonomy" id="351091"/>
    <lineage>
        <taxon>Bacteria</taxon>
        <taxon>Bacillati</taxon>
        <taxon>Bacillota</taxon>
        <taxon>Clostridia</taxon>
        <taxon>Eubacteriales</taxon>
        <taxon>Oscillospiraceae</taxon>
        <taxon>Oscillibacter</taxon>
    </lineage>
</organism>
<feature type="region of interest" description="Disordered" evidence="1">
    <location>
        <begin position="200"/>
        <end position="246"/>
    </location>
</feature>
<evidence type="ECO:0000313" key="3">
    <source>
        <dbReference type="Proteomes" id="UP000719500"/>
    </source>
</evidence>
<dbReference type="RefSeq" id="WP_204804488.1">
    <property type="nucleotide sequence ID" value="NZ_JACSNX010000013.1"/>
</dbReference>